<feature type="compositionally biased region" description="Polar residues" evidence="1">
    <location>
        <begin position="1"/>
        <end position="11"/>
    </location>
</feature>
<dbReference type="OrthoDB" id="8005693at2"/>
<dbReference type="InterPro" id="IPR019704">
    <property type="entry name" value="Flagellar_assmbl_FliX_class2"/>
</dbReference>
<reference evidence="2 3" key="1">
    <citation type="journal article" date="2011" name="Stand. Genomic Sci.">
        <title>Complete genome sequence of Parvibaculum lavamentivorans type strain (DS-1(T)).</title>
        <authorList>
            <person name="Schleheck D."/>
            <person name="Weiss M."/>
            <person name="Pitluck S."/>
            <person name="Bruce D."/>
            <person name="Land M.L."/>
            <person name="Han S."/>
            <person name="Saunders E."/>
            <person name="Tapia R."/>
            <person name="Detter C."/>
            <person name="Brettin T."/>
            <person name="Han J."/>
            <person name="Woyke T."/>
            <person name="Goodwin L."/>
            <person name="Pennacchio L."/>
            <person name="Nolan M."/>
            <person name="Cook A.M."/>
            <person name="Kjelleberg S."/>
            <person name="Thomas T."/>
        </authorList>
    </citation>
    <scope>NUCLEOTIDE SEQUENCE [LARGE SCALE GENOMIC DNA]</scope>
    <source>
        <strain evidence="3">DS-1 / DSM 13023 / NCIMB 13966</strain>
    </source>
</reference>
<organism evidence="2 3">
    <name type="scientific">Parvibaculum lavamentivorans (strain DS-1 / DSM 13023 / NCIMB 13966)</name>
    <dbReference type="NCBI Taxonomy" id="402881"/>
    <lineage>
        <taxon>Bacteria</taxon>
        <taxon>Pseudomonadati</taxon>
        <taxon>Pseudomonadota</taxon>
        <taxon>Alphaproteobacteria</taxon>
        <taxon>Hyphomicrobiales</taxon>
        <taxon>Parvibaculaceae</taxon>
        <taxon>Parvibaculum</taxon>
    </lineage>
</organism>
<dbReference type="EMBL" id="CP000774">
    <property type="protein sequence ID" value="ABS64166.1"/>
    <property type="molecule type" value="Genomic_DNA"/>
</dbReference>
<proteinExistence type="predicted"/>
<dbReference type="RefSeq" id="WP_012111478.1">
    <property type="nucleotide sequence ID" value="NC_009719.1"/>
</dbReference>
<dbReference type="KEGG" id="pla:Plav_2557"/>
<dbReference type="NCBIfam" id="NF009426">
    <property type="entry name" value="PRK12787.1-2"/>
    <property type="match status" value="1"/>
</dbReference>
<keyword evidence="3" id="KW-1185">Reference proteome</keyword>
<name>A7HW83_PARL1</name>
<dbReference type="STRING" id="402881.Plav_2557"/>
<dbReference type="GO" id="GO:0044781">
    <property type="term" value="P:bacterial-type flagellum organization"/>
    <property type="evidence" value="ECO:0007669"/>
    <property type="project" value="InterPro"/>
</dbReference>
<feature type="region of interest" description="Disordered" evidence="1">
    <location>
        <begin position="1"/>
        <end position="24"/>
    </location>
</feature>
<accession>A7HW83</accession>
<dbReference type="Proteomes" id="UP000006377">
    <property type="component" value="Chromosome"/>
</dbReference>
<protein>
    <recommendedName>
        <fullName evidence="4">Flagellar assembly protein FliX</fullName>
    </recommendedName>
</protein>
<dbReference type="AlphaFoldDB" id="A7HW83"/>
<evidence type="ECO:0000313" key="3">
    <source>
        <dbReference type="Proteomes" id="UP000006377"/>
    </source>
</evidence>
<gene>
    <name evidence="2" type="ordered locus">Plav_2557</name>
</gene>
<dbReference type="HOGENOM" id="CLU_139719_0_0_5"/>
<dbReference type="eggNOG" id="ENOG50330GZ">
    <property type="taxonomic scope" value="Bacteria"/>
</dbReference>
<evidence type="ECO:0000256" key="1">
    <source>
        <dbReference type="SAM" id="MobiDB-lite"/>
    </source>
</evidence>
<evidence type="ECO:0000313" key="2">
    <source>
        <dbReference type="EMBL" id="ABS64166.1"/>
    </source>
</evidence>
<dbReference type="Pfam" id="PF10768">
    <property type="entry name" value="FliX"/>
    <property type="match status" value="1"/>
</dbReference>
<sequence length="141" mass="14510">MKIGNSRATSQAGGGRTASVRSGGSGFAPAGAGATRGAAGLSGPVSLGAVDALLALQETDDALHAPRRKAVARGEEMLDILDDIKLALLMGGVPKAKLSRLLSIVERQMGAVADPMLREVLDQIELRARVELAKFGTYTKG</sequence>
<evidence type="ECO:0008006" key="4">
    <source>
        <dbReference type="Google" id="ProtNLM"/>
    </source>
</evidence>